<dbReference type="Proteomes" id="UP001599542">
    <property type="component" value="Unassembled WGS sequence"/>
</dbReference>
<accession>A0ABW6GP04</accession>
<feature type="transmembrane region" description="Helical" evidence="2">
    <location>
        <begin position="31"/>
        <end position="51"/>
    </location>
</feature>
<evidence type="ECO:0000256" key="2">
    <source>
        <dbReference type="SAM" id="Phobius"/>
    </source>
</evidence>
<evidence type="ECO:0000256" key="1">
    <source>
        <dbReference type="SAM" id="MobiDB-lite"/>
    </source>
</evidence>
<keyword evidence="2" id="KW-0812">Transmembrane</keyword>
<dbReference type="CDD" id="cd08023">
    <property type="entry name" value="GH16_laminarinase_like"/>
    <property type="match status" value="1"/>
</dbReference>
<feature type="transmembrane region" description="Helical" evidence="2">
    <location>
        <begin position="90"/>
        <end position="111"/>
    </location>
</feature>
<dbReference type="PANTHER" id="PTHR10963">
    <property type="entry name" value="GLYCOSYL HYDROLASE-RELATED"/>
    <property type="match status" value="1"/>
</dbReference>
<evidence type="ECO:0000313" key="4">
    <source>
        <dbReference type="EMBL" id="MFE1354334.1"/>
    </source>
</evidence>
<feature type="compositionally biased region" description="Low complexity" evidence="1">
    <location>
        <begin position="196"/>
        <end position="208"/>
    </location>
</feature>
<feature type="region of interest" description="Disordered" evidence="1">
    <location>
        <begin position="138"/>
        <end position="169"/>
    </location>
</feature>
<dbReference type="InterPro" id="IPR000757">
    <property type="entry name" value="Beta-glucanase-like"/>
</dbReference>
<dbReference type="InterPro" id="IPR013320">
    <property type="entry name" value="ConA-like_dom_sf"/>
</dbReference>
<dbReference type="RefSeq" id="WP_380327555.1">
    <property type="nucleotide sequence ID" value="NZ_JBHYPW010000040.1"/>
</dbReference>
<evidence type="ECO:0000313" key="5">
    <source>
        <dbReference type="Proteomes" id="UP001599542"/>
    </source>
</evidence>
<proteinExistence type="predicted"/>
<dbReference type="PROSITE" id="PS51762">
    <property type="entry name" value="GH16_2"/>
    <property type="match status" value="1"/>
</dbReference>
<sequence>MNRTTDGAEAVRTVRDVRAVRAVRRQGARHVPLLLAASGWLALAATALPAAPPAGVLRAAAVTAFLLTCPGAATVRLARPALRRGEHWSAVVLAVATSAALTALTTETLYLAGQFTATRALLLLAALTTALALLAHRGPPAPHPADPASHDATARHDATAAPRRRPRRGRATWMAAALLTATAACGGPAVSDMQDPGSSGPAPASAPAGEPPAQPPAAARPWHSAFHDDFTGRTLDPADWTTCYDWNRGGCTNAGNKESEWYLPGQVGVADGALTLTATRRPTTGSDGKTYPWTSGMVSTGRDHWDGQPRHTFTYGYVAAAIQAPADATGMFPAFWLLPAATRGGLPEIDIAEFINSNRYVDLNLHGLTPQGRDPISHQRYGPADFAGGYHVFGVDWEPDGITWYVDGTPRFQVTDPDLIPRVPMELLINLAVGFEQAPPADTDTARLHVAWVGVWQH</sequence>
<feature type="compositionally biased region" description="Basic and acidic residues" evidence="1">
    <location>
        <begin position="148"/>
        <end position="158"/>
    </location>
</feature>
<dbReference type="SUPFAM" id="SSF49899">
    <property type="entry name" value="Concanavalin A-like lectins/glucanases"/>
    <property type="match status" value="1"/>
</dbReference>
<dbReference type="Gene3D" id="2.60.120.200">
    <property type="match status" value="1"/>
</dbReference>
<evidence type="ECO:0000259" key="3">
    <source>
        <dbReference type="PROSITE" id="PS51762"/>
    </source>
</evidence>
<gene>
    <name evidence="4" type="ORF">ACFW6T_20325</name>
</gene>
<keyword evidence="5" id="KW-1185">Reference proteome</keyword>
<feature type="region of interest" description="Disordered" evidence="1">
    <location>
        <begin position="187"/>
        <end position="220"/>
    </location>
</feature>
<organism evidence="4 5">
    <name type="scientific">Kitasatospora phosalacinea</name>
    <dbReference type="NCBI Taxonomy" id="2065"/>
    <lineage>
        <taxon>Bacteria</taxon>
        <taxon>Bacillati</taxon>
        <taxon>Actinomycetota</taxon>
        <taxon>Actinomycetes</taxon>
        <taxon>Kitasatosporales</taxon>
        <taxon>Streptomycetaceae</taxon>
        <taxon>Kitasatospora</taxon>
    </lineage>
</organism>
<keyword evidence="2" id="KW-0472">Membrane</keyword>
<name>A0ABW6GP04_9ACTN</name>
<reference evidence="4 5" key="1">
    <citation type="submission" date="2024-09" db="EMBL/GenBank/DDBJ databases">
        <title>The Natural Products Discovery Center: Release of the First 8490 Sequenced Strains for Exploring Actinobacteria Biosynthetic Diversity.</title>
        <authorList>
            <person name="Kalkreuter E."/>
            <person name="Kautsar S.A."/>
            <person name="Yang D."/>
            <person name="Bader C.D."/>
            <person name="Teijaro C.N."/>
            <person name="Fluegel L."/>
            <person name="Davis C.M."/>
            <person name="Simpson J.R."/>
            <person name="Lauterbach L."/>
            <person name="Steele A.D."/>
            <person name="Gui C."/>
            <person name="Meng S."/>
            <person name="Li G."/>
            <person name="Viehrig K."/>
            <person name="Ye F."/>
            <person name="Su P."/>
            <person name="Kiefer A.F."/>
            <person name="Nichols A."/>
            <person name="Cepeda A.J."/>
            <person name="Yan W."/>
            <person name="Fan B."/>
            <person name="Jiang Y."/>
            <person name="Adhikari A."/>
            <person name="Zheng C.-J."/>
            <person name="Schuster L."/>
            <person name="Cowan T.M."/>
            <person name="Smanski M.J."/>
            <person name="Chevrette M.G."/>
            <person name="De Carvalho L.P.S."/>
            <person name="Shen B."/>
        </authorList>
    </citation>
    <scope>NUCLEOTIDE SEQUENCE [LARGE SCALE GENOMIC DNA]</scope>
    <source>
        <strain evidence="4 5">NPDC058753</strain>
    </source>
</reference>
<keyword evidence="2" id="KW-1133">Transmembrane helix</keyword>
<feature type="domain" description="GH16" evidence="3">
    <location>
        <begin position="204"/>
        <end position="458"/>
    </location>
</feature>
<dbReference type="Pfam" id="PF00722">
    <property type="entry name" value="Glyco_hydro_16"/>
    <property type="match status" value="1"/>
</dbReference>
<feature type="transmembrane region" description="Helical" evidence="2">
    <location>
        <begin position="57"/>
        <end position="78"/>
    </location>
</feature>
<comment type="caution">
    <text evidence="4">The sequence shown here is derived from an EMBL/GenBank/DDBJ whole genome shotgun (WGS) entry which is preliminary data.</text>
</comment>
<protein>
    <submittedName>
        <fullName evidence="4">Family 16 glycosylhydrolase</fullName>
    </submittedName>
</protein>
<dbReference type="PANTHER" id="PTHR10963:SF60">
    <property type="entry name" value="GRAM-NEGATIVE BACTERIA-BINDING PROTEIN 1-RELATED"/>
    <property type="match status" value="1"/>
</dbReference>
<dbReference type="InterPro" id="IPR050546">
    <property type="entry name" value="Glycosyl_Hydrlase_16"/>
</dbReference>
<dbReference type="EMBL" id="JBHYPX010000041">
    <property type="protein sequence ID" value="MFE1354334.1"/>
    <property type="molecule type" value="Genomic_DNA"/>
</dbReference>